<proteinExistence type="predicted"/>
<protein>
    <submittedName>
        <fullName evidence="1">Uncharacterized protein</fullName>
    </submittedName>
</protein>
<dbReference type="EMBL" id="CM056812">
    <property type="protein sequence ID" value="KAJ8617343.1"/>
    <property type="molecule type" value="Genomic_DNA"/>
</dbReference>
<accession>A0ACC2K8I7</accession>
<evidence type="ECO:0000313" key="2">
    <source>
        <dbReference type="Proteomes" id="UP001234297"/>
    </source>
</evidence>
<evidence type="ECO:0000313" key="1">
    <source>
        <dbReference type="EMBL" id="KAJ8617343.1"/>
    </source>
</evidence>
<keyword evidence="2" id="KW-1185">Reference proteome</keyword>
<gene>
    <name evidence="1" type="ORF">MRB53_013529</name>
</gene>
<reference evidence="1 2" key="1">
    <citation type="journal article" date="2022" name="Hortic Res">
        <title>A haplotype resolved chromosomal level avocado genome allows analysis of novel avocado genes.</title>
        <authorList>
            <person name="Nath O."/>
            <person name="Fletcher S.J."/>
            <person name="Hayward A."/>
            <person name="Shaw L.M."/>
            <person name="Masouleh A.K."/>
            <person name="Furtado A."/>
            <person name="Henry R.J."/>
            <person name="Mitter N."/>
        </authorList>
    </citation>
    <scope>NUCLEOTIDE SEQUENCE [LARGE SCALE GENOMIC DNA]</scope>
    <source>
        <strain evidence="2">cv. Hass</strain>
    </source>
</reference>
<sequence>MEFRFRAGEDRPPSHLPPSIADACLPPQSLRGISSHPDLTFTMPPSFFPTSSSSSSLPQFPPDYLGPNLQRHDPLQNPMMIPVNPMMNHVNPMMMMPIRESVRRELEKERIREEIIAGEILRKRELEEEVRRELWFEREVTLRRQAEQFSLRGRKHNKKAKEEEFLNKPPCGGNKTEAAELMNQNKVKEEWLCDLCNVRATSELDLKNGHLQGKKHKAKAIERELLIASETGGGSNIEAEELVIPKVVKMEWSCDLCLVMASSEQALTEHLYGKEHKAREEELLIASKFDEGNKNEAEELINPNKVQNEAAELINPNKVKKEWSCVLCQVSPPNEQHLSKHLQGKKHKAKEEALIKASKPNESNNTEAAQLINPNNVKKDWSCTLCQESAPSEQGLNEHLQGKKHKGKEEELLIASKPASPSTTSKKADNSNTLEKQGVTSNEQEKKLEQKVPKEAKEIVSKQHLIHYFKHCKLQCNSESMLASHLSGKKLLSCMQKLKALLAKVNEETRADLVAKTMEENIEPSGNNNKGPALNNDDKSNMLVNEVMTTSSSKELQKLQVGQSLQQVPKKQSKAVKKLPVRCELCNVECYGENILESHLRGKKHLARMKELESHNGVSVNHTGDANAGVSYGRNEESETEVNKVVEIIELKPSIGSHQDEQVVASETMDGVPVPSAEEVANRMDDGA</sequence>
<comment type="caution">
    <text evidence="1">The sequence shown here is derived from an EMBL/GenBank/DDBJ whole genome shotgun (WGS) entry which is preliminary data.</text>
</comment>
<dbReference type="Proteomes" id="UP001234297">
    <property type="component" value="Chromosome 4"/>
</dbReference>
<name>A0ACC2K8I7_PERAE</name>
<organism evidence="1 2">
    <name type="scientific">Persea americana</name>
    <name type="common">Avocado</name>
    <dbReference type="NCBI Taxonomy" id="3435"/>
    <lineage>
        <taxon>Eukaryota</taxon>
        <taxon>Viridiplantae</taxon>
        <taxon>Streptophyta</taxon>
        <taxon>Embryophyta</taxon>
        <taxon>Tracheophyta</taxon>
        <taxon>Spermatophyta</taxon>
        <taxon>Magnoliopsida</taxon>
        <taxon>Magnoliidae</taxon>
        <taxon>Laurales</taxon>
        <taxon>Lauraceae</taxon>
        <taxon>Persea</taxon>
    </lineage>
</organism>